<feature type="transmembrane region" description="Helical" evidence="9">
    <location>
        <begin position="343"/>
        <end position="361"/>
    </location>
</feature>
<reference evidence="11" key="2">
    <citation type="submission" date="2025-05" db="UniProtKB">
        <authorList>
            <consortium name="EnsemblMetazoa"/>
        </authorList>
    </citation>
    <scope>IDENTIFICATION</scope>
    <source>
        <strain evidence="11">Foshan</strain>
    </source>
</reference>
<evidence type="ECO:0000256" key="6">
    <source>
        <dbReference type="ARBA" id="ARBA00023136"/>
    </source>
</evidence>
<evidence type="ECO:0000256" key="3">
    <source>
        <dbReference type="ARBA" id="ARBA00022475"/>
    </source>
</evidence>
<dbReference type="RefSeq" id="XP_029721583.2">
    <property type="nucleotide sequence ID" value="XM_029865723.2"/>
</dbReference>
<dbReference type="Proteomes" id="UP000069940">
    <property type="component" value="Unassembled WGS sequence"/>
</dbReference>
<evidence type="ECO:0000259" key="10">
    <source>
        <dbReference type="Pfam" id="PF00060"/>
    </source>
</evidence>
<proteinExistence type="inferred from homology"/>
<keyword evidence="4 9" id="KW-0812">Transmembrane</keyword>
<dbReference type="InterPro" id="IPR052192">
    <property type="entry name" value="Insect_Ionotropic_Sensory_Rcpt"/>
</dbReference>
<dbReference type="Pfam" id="PF00060">
    <property type="entry name" value="Lig_chan"/>
    <property type="match status" value="1"/>
</dbReference>
<keyword evidence="5 9" id="KW-1133">Transmembrane helix</keyword>
<evidence type="ECO:0000256" key="5">
    <source>
        <dbReference type="ARBA" id="ARBA00022989"/>
    </source>
</evidence>
<keyword evidence="7" id="KW-0675">Receptor</keyword>
<name>A0ABM1YJT8_AEDAL</name>
<evidence type="ECO:0000256" key="2">
    <source>
        <dbReference type="ARBA" id="ARBA00008685"/>
    </source>
</evidence>
<dbReference type="PANTHER" id="PTHR42643">
    <property type="entry name" value="IONOTROPIC RECEPTOR 20A-RELATED"/>
    <property type="match status" value="1"/>
</dbReference>
<organism evidence="11 12">
    <name type="scientific">Aedes albopictus</name>
    <name type="common">Asian tiger mosquito</name>
    <name type="synonym">Stegomyia albopicta</name>
    <dbReference type="NCBI Taxonomy" id="7160"/>
    <lineage>
        <taxon>Eukaryota</taxon>
        <taxon>Metazoa</taxon>
        <taxon>Ecdysozoa</taxon>
        <taxon>Arthropoda</taxon>
        <taxon>Hexapoda</taxon>
        <taxon>Insecta</taxon>
        <taxon>Pterygota</taxon>
        <taxon>Neoptera</taxon>
        <taxon>Endopterygota</taxon>
        <taxon>Diptera</taxon>
        <taxon>Nematocera</taxon>
        <taxon>Culicoidea</taxon>
        <taxon>Culicidae</taxon>
        <taxon>Culicinae</taxon>
        <taxon>Aedini</taxon>
        <taxon>Aedes</taxon>
        <taxon>Stegomyia</taxon>
    </lineage>
</organism>
<evidence type="ECO:0000313" key="11">
    <source>
        <dbReference type="EnsemblMetazoa" id="AALFPA23_009819.P13584"/>
    </source>
</evidence>
<protein>
    <recommendedName>
        <fullName evidence="10">Ionotropic glutamate receptor C-terminal domain-containing protein</fullName>
    </recommendedName>
</protein>
<keyword evidence="6 9" id="KW-0472">Membrane</keyword>
<keyword evidence="8" id="KW-0325">Glycoprotein</keyword>
<evidence type="ECO:0000313" key="12">
    <source>
        <dbReference type="Proteomes" id="UP000069940"/>
    </source>
</evidence>
<feature type="transmembrane region" description="Helical" evidence="9">
    <location>
        <begin position="403"/>
        <end position="422"/>
    </location>
</feature>
<evidence type="ECO:0000256" key="4">
    <source>
        <dbReference type="ARBA" id="ARBA00022692"/>
    </source>
</evidence>
<comment type="subcellular location">
    <subcellularLocation>
        <location evidence="1">Cell membrane</location>
        <topology evidence="1">Multi-pass membrane protein</topology>
    </subcellularLocation>
</comment>
<dbReference type="GeneID" id="109425844"/>
<evidence type="ECO:0000256" key="9">
    <source>
        <dbReference type="SAM" id="Phobius"/>
    </source>
</evidence>
<feature type="transmembrane region" description="Helical" evidence="9">
    <location>
        <begin position="605"/>
        <end position="629"/>
    </location>
</feature>
<accession>A0ABM1YJT8</accession>
<evidence type="ECO:0000256" key="8">
    <source>
        <dbReference type="ARBA" id="ARBA00023180"/>
    </source>
</evidence>
<dbReference type="InterPro" id="IPR001320">
    <property type="entry name" value="Iontro_rcpt_C"/>
</dbReference>
<keyword evidence="3" id="KW-1003">Cell membrane</keyword>
<comment type="similarity">
    <text evidence="2">Belongs to the glutamate-gated ion channel (TC 1.A.10.1) family.</text>
</comment>
<sequence>MLSSFQSKIALVNFLRQIILTYFASENYCTVIYYDQYQLDSQKECDQHCEFMLAIEVALVQMNVEHAVMWITSSESSDDILESAIENGCQSYIVATNDVIKFLEMKLMIKETTVQRIRDKNFLFFVDDVYLNGDEWIIREAMKFYPNLWFAMPSGNDKLEFYSQDYSITNTTKLQLVQSYNITAGDEVVNGTLFYDKLFDLGGRTIPMAVAEYVPYCITTDVGAHNGNADAFNSTESKELFLEGLEGSLIVEFCRNRNCNILLWPYGPSDWGDIFENGSGYGEIYSTYTKQTEFSFCCLYYNWYLHLLDGSQYVAKSTITALVPGATLLPTSLTVIYPFSKTVWLSIFIMMVLMTGVHHFITTLNLRHLDSDAAQPPVEKSLFDMISIYLDQGIFPNTAHSSYRVLICFILLSGVVLSNSYASGLASVLTIPRYGKSIETIHEYSQTPYRWGAPAIAWVLSLLGVESHDIKSVVDKFDIIPDEEQLHRRSLAGDYGLGVELLNGGSYAFGSFIREDNVRSFDILKEEFYFTYTIGYAQRGWPLMEYFNKFNLETIQFGFVIHWERRTVRKYLSHRVQEALVEIAAGHNEDDEFGPLSTQHIVGPMIILGIGLSAALVVFVCELIFASLCRRYRKRTVKKFKTSRLHVQD</sequence>
<dbReference type="EnsemblMetazoa" id="AALFPA23_009819.R13584">
    <property type="protein sequence ID" value="AALFPA23_009819.P13584"/>
    <property type="gene ID" value="AALFPA23_009819"/>
</dbReference>
<feature type="domain" description="Ionotropic glutamate receptor C-terminal" evidence="10">
    <location>
        <begin position="341"/>
        <end position="577"/>
    </location>
</feature>
<dbReference type="PANTHER" id="PTHR42643:SF40">
    <property type="entry name" value="IONOTROPIC RECEPTOR 41A-RELATED"/>
    <property type="match status" value="1"/>
</dbReference>
<dbReference type="Gene3D" id="1.10.287.70">
    <property type="match status" value="1"/>
</dbReference>
<reference evidence="12" key="1">
    <citation type="journal article" date="2015" name="Proc. Natl. Acad. Sci. U.S.A.">
        <title>Genome sequence of the Asian Tiger mosquito, Aedes albopictus, reveals insights into its biology, genetics, and evolution.</title>
        <authorList>
            <person name="Chen X.G."/>
            <person name="Jiang X."/>
            <person name="Gu J."/>
            <person name="Xu M."/>
            <person name="Wu Y."/>
            <person name="Deng Y."/>
            <person name="Zhang C."/>
            <person name="Bonizzoni M."/>
            <person name="Dermauw W."/>
            <person name="Vontas J."/>
            <person name="Armbruster P."/>
            <person name="Huang X."/>
            <person name="Yang Y."/>
            <person name="Zhang H."/>
            <person name="He W."/>
            <person name="Peng H."/>
            <person name="Liu Y."/>
            <person name="Wu K."/>
            <person name="Chen J."/>
            <person name="Lirakis M."/>
            <person name="Topalis P."/>
            <person name="Van Leeuwen T."/>
            <person name="Hall A.B."/>
            <person name="Jiang X."/>
            <person name="Thorpe C."/>
            <person name="Mueller R.L."/>
            <person name="Sun C."/>
            <person name="Waterhouse R.M."/>
            <person name="Yan G."/>
            <person name="Tu Z.J."/>
            <person name="Fang X."/>
            <person name="James A.A."/>
        </authorList>
    </citation>
    <scope>NUCLEOTIDE SEQUENCE [LARGE SCALE GENOMIC DNA]</scope>
    <source>
        <strain evidence="12">Foshan</strain>
    </source>
</reference>
<keyword evidence="12" id="KW-1185">Reference proteome</keyword>
<evidence type="ECO:0000256" key="7">
    <source>
        <dbReference type="ARBA" id="ARBA00023170"/>
    </source>
</evidence>
<evidence type="ECO:0000256" key="1">
    <source>
        <dbReference type="ARBA" id="ARBA00004651"/>
    </source>
</evidence>